<reference evidence="1" key="1">
    <citation type="submission" date="2022-08" db="EMBL/GenBank/DDBJ databases">
        <title>Genome Sequence of Lecanicillium fungicola.</title>
        <authorList>
            <person name="Buettner E."/>
        </authorList>
    </citation>
    <scope>NUCLEOTIDE SEQUENCE</scope>
    <source>
        <strain evidence="1">Babe33</strain>
    </source>
</reference>
<keyword evidence="2" id="KW-1185">Reference proteome</keyword>
<name>A0ACC1NMM3_9HYPO</name>
<sequence>MQPKNAQNAQNLEDHRAAGGSAASDGSANSATTHAGMAARMQHQILYGSQVALGKRFNPFDAKLVDLGPGSEKLIFYYHQGYSMNRMALDMADNCFGQAISNTALLHAILYMVGTDYDLRRQQADETALTLHHGGEAIRQVNKTLSTGAFDDATVAAVAIIATRENLNGMFEAANTHMQGLRHLIAKRGGLQNIKGIHGRIVAWADFCASSVQRSAPLLCKLEPAINASRRAIPRPSSAATRDMLDPRDVFSLAEPAVSDAVYTLRYVSSLLSSKNDPQLDKKLISELVYDVEYCLGQFNTAAAPASLAAQPEMFPETLLHLSLQIYMYLVIRELPAASLLLGTLSDRLCAALKSHMPAAWTAYMSETALHWYLWMLLLGHHTSSPGTCRQWFLQRLVAVCQKLQLTNARAVQMCLFRVLWSEDPPCRNLVKGAWDAISACHHLDVEEVA</sequence>
<accession>A0ACC1NMM3</accession>
<dbReference type="EMBL" id="JANJQO010000207">
    <property type="protein sequence ID" value="KAJ2980324.1"/>
    <property type="molecule type" value="Genomic_DNA"/>
</dbReference>
<comment type="caution">
    <text evidence="1">The sequence shown here is derived from an EMBL/GenBank/DDBJ whole genome shotgun (WGS) entry which is preliminary data.</text>
</comment>
<dbReference type="Proteomes" id="UP001143910">
    <property type="component" value="Unassembled WGS sequence"/>
</dbReference>
<evidence type="ECO:0000313" key="1">
    <source>
        <dbReference type="EMBL" id="KAJ2980324.1"/>
    </source>
</evidence>
<evidence type="ECO:0000313" key="2">
    <source>
        <dbReference type="Proteomes" id="UP001143910"/>
    </source>
</evidence>
<gene>
    <name evidence="1" type="ORF">NQ176_g2711</name>
</gene>
<protein>
    <submittedName>
        <fullName evidence="1">Uncharacterized protein</fullName>
    </submittedName>
</protein>
<proteinExistence type="predicted"/>
<organism evidence="1 2">
    <name type="scientific">Zarea fungicola</name>
    <dbReference type="NCBI Taxonomy" id="93591"/>
    <lineage>
        <taxon>Eukaryota</taxon>
        <taxon>Fungi</taxon>
        <taxon>Dikarya</taxon>
        <taxon>Ascomycota</taxon>
        <taxon>Pezizomycotina</taxon>
        <taxon>Sordariomycetes</taxon>
        <taxon>Hypocreomycetidae</taxon>
        <taxon>Hypocreales</taxon>
        <taxon>Cordycipitaceae</taxon>
        <taxon>Zarea</taxon>
    </lineage>
</organism>